<dbReference type="AlphaFoldDB" id="A0A2I0IT99"/>
<gene>
    <name evidence="1" type="ORF">CRG98_032393</name>
</gene>
<evidence type="ECO:0000313" key="1">
    <source>
        <dbReference type="EMBL" id="PKI47214.1"/>
    </source>
</evidence>
<protein>
    <submittedName>
        <fullName evidence="1">Uncharacterized protein</fullName>
    </submittedName>
</protein>
<name>A0A2I0IT99_PUNGR</name>
<keyword evidence="2" id="KW-1185">Reference proteome</keyword>
<reference evidence="1 2" key="1">
    <citation type="submission" date="2017-11" db="EMBL/GenBank/DDBJ databases">
        <title>De-novo sequencing of pomegranate (Punica granatum L.) genome.</title>
        <authorList>
            <person name="Akparov Z."/>
            <person name="Amiraslanov A."/>
            <person name="Hajiyeva S."/>
            <person name="Abbasov M."/>
            <person name="Kaur K."/>
            <person name="Hamwieh A."/>
            <person name="Solovyev V."/>
            <person name="Salamov A."/>
            <person name="Braich B."/>
            <person name="Kosarev P."/>
            <person name="Mahmoud A."/>
            <person name="Hajiyev E."/>
            <person name="Babayeva S."/>
            <person name="Izzatullayeva V."/>
            <person name="Mammadov A."/>
            <person name="Mammadov A."/>
            <person name="Sharifova S."/>
            <person name="Ojaghi J."/>
            <person name="Eynullazada K."/>
            <person name="Bayramov B."/>
            <person name="Abdulazimova A."/>
            <person name="Shahmuradov I."/>
        </authorList>
    </citation>
    <scope>NUCLEOTIDE SEQUENCE [LARGE SCALE GENOMIC DNA]</scope>
    <source>
        <strain evidence="2">cv. AG2017</strain>
        <tissue evidence="1">Leaf</tissue>
    </source>
</reference>
<dbReference type="EMBL" id="PGOL01002535">
    <property type="protein sequence ID" value="PKI47214.1"/>
    <property type="molecule type" value="Genomic_DNA"/>
</dbReference>
<sequence>MSGISRLQKNTSFASTDWVQQHTRISSTLRESEMAGNSQQEDSLNTERPHLIQQTSLIQLLGISTLSPHPCSTKQDCKKNQSHRFAHAFTTLGSDPTSGFGTASDSDPAFIASGFGPASGSGPAFAASSFEPAFGLRPLIGLWAHFWASAPHRASASYRASVLHLLLSGPGPAFTAFGLQPSTYYIQVWTPRIYCFQAHLKSKIDLDSNSPKRYSEEQV</sequence>
<organism evidence="1 2">
    <name type="scientific">Punica granatum</name>
    <name type="common">Pomegranate</name>
    <dbReference type="NCBI Taxonomy" id="22663"/>
    <lineage>
        <taxon>Eukaryota</taxon>
        <taxon>Viridiplantae</taxon>
        <taxon>Streptophyta</taxon>
        <taxon>Embryophyta</taxon>
        <taxon>Tracheophyta</taxon>
        <taxon>Spermatophyta</taxon>
        <taxon>Magnoliopsida</taxon>
        <taxon>eudicotyledons</taxon>
        <taxon>Gunneridae</taxon>
        <taxon>Pentapetalae</taxon>
        <taxon>rosids</taxon>
        <taxon>malvids</taxon>
        <taxon>Myrtales</taxon>
        <taxon>Lythraceae</taxon>
        <taxon>Punica</taxon>
    </lineage>
</organism>
<comment type="caution">
    <text evidence="1">The sequence shown here is derived from an EMBL/GenBank/DDBJ whole genome shotgun (WGS) entry which is preliminary data.</text>
</comment>
<proteinExistence type="predicted"/>
<dbReference type="Proteomes" id="UP000233551">
    <property type="component" value="Unassembled WGS sequence"/>
</dbReference>
<evidence type="ECO:0000313" key="2">
    <source>
        <dbReference type="Proteomes" id="UP000233551"/>
    </source>
</evidence>
<accession>A0A2I0IT99</accession>